<keyword evidence="2" id="KW-1185">Reference proteome</keyword>
<accession>A0A939BYU7</accession>
<proteinExistence type="predicted"/>
<dbReference type="RefSeq" id="WP_205255216.1">
    <property type="nucleotide sequence ID" value="NZ_BAAAPV010000001.1"/>
</dbReference>
<comment type="caution">
    <text evidence="1">The sequence shown here is derived from an EMBL/GenBank/DDBJ whole genome shotgun (WGS) entry which is preliminary data.</text>
</comment>
<dbReference type="NCBIfam" id="TIGR03085">
    <property type="entry name" value="TIGR03085 family metal-binding protein"/>
    <property type="match status" value="1"/>
</dbReference>
<dbReference type="NCBIfam" id="TIGR03083">
    <property type="entry name" value="maleylpyruvate isomerase family mycothiol-dependent enzyme"/>
    <property type="match status" value="1"/>
</dbReference>
<dbReference type="SUPFAM" id="SSF109854">
    <property type="entry name" value="DinB/YfiT-like putative metalloenzymes"/>
    <property type="match status" value="1"/>
</dbReference>
<reference evidence="1" key="1">
    <citation type="submission" date="2021-01" db="EMBL/GenBank/DDBJ databases">
        <title>KCTC 19127 draft genome.</title>
        <authorList>
            <person name="An D."/>
        </authorList>
    </citation>
    <scope>NUCLEOTIDE SEQUENCE</scope>
    <source>
        <strain evidence="1">KCTC 19127</strain>
    </source>
</reference>
<dbReference type="InterPro" id="IPR017517">
    <property type="entry name" value="Maleyloyr_isom"/>
</dbReference>
<dbReference type="InterPro" id="IPR017519">
    <property type="entry name" value="CHP03085"/>
</dbReference>
<dbReference type="Proteomes" id="UP000663801">
    <property type="component" value="Unassembled WGS sequence"/>
</dbReference>
<name>A0A939BYU7_9ACTN</name>
<dbReference type="InterPro" id="IPR034660">
    <property type="entry name" value="DinB/YfiT-like"/>
</dbReference>
<dbReference type="AlphaFoldDB" id="A0A939BYU7"/>
<gene>
    <name evidence="1" type="ORF">JL107_01260</name>
</gene>
<evidence type="ECO:0000313" key="1">
    <source>
        <dbReference type="EMBL" id="MBM9475063.1"/>
    </source>
</evidence>
<organism evidence="1 2">
    <name type="scientific">Nakamurella flavida</name>
    <dbReference type="NCBI Taxonomy" id="363630"/>
    <lineage>
        <taxon>Bacteria</taxon>
        <taxon>Bacillati</taxon>
        <taxon>Actinomycetota</taxon>
        <taxon>Actinomycetes</taxon>
        <taxon>Nakamurellales</taxon>
        <taxon>Nakamurellaceae</taxon>
        <taxon>Nakamurella</taxon>
    </lineage>
</organism>
<sequence>MTLAQSERSALADLFLELGPDAPTLDEGWTTADLAAHLLVRERRPDGALGTLLPPLSGWTDKVMAGYTAQPWAHLVELYRSGPPAWNPMGWGKIDQLANSAEMFIHHEDARRGAPGWEPRVLGQAETAELRGILSSFVVKQMVRKAPIGVRADTGGGPVVTLKSGEPSVTMTGAPGEILLWLSGRDACRVELTGADADVAALRRLNRSM</sequence>
<protein>
    <submittedName>
        <fullName evidence="1">TIGR03085 family protein</fullName>
    </submittedName>
</protein>
<evidence type="ECO:0000313" key="2">
    <source>
        <dbReference type="Proteomes" id="UP000663801"/>
    </source>
</evidence>
<dbReference type="EMBL" id="JAERWL010000002">
    <property type="protein sequence ID" value="MBM9475063.1"/>
    <property type="molecule type" value="Genomic_DNA"/>
</dbReference>